<keyword evidence="2" id="KW-0813">Transport</keyword>
<dbReference type="Gene3D" id="1.20.120.350">
    <property type="entry name" value="Voltage-gated potassium channels. Chain C"/>
    <property type="match status" value="1"/>
</dbReference>
<evidence type="ECO:0000256" key="11">
    <source>
        <dbReference type="ARBA" id="ARBA00023303"/>
    </source>
</evidence>
<dbReference type="EMBL" id="NEDP02076712">
    <property type="protein sequence ID" value="OWF35707.1"/>
    <property type="molecule type" value="Genomic_DNA"/>
</dbReference>
<accession>A0A210PGW5</accession>
<dbReference type="InterPro" id="IPR005821">
    <property type="entry name" value="Ion_trans_dom"/>
</dbReference>
<evidence type="ECO:0000256" key="2">
    <source>
        <dbReference type="ARBA" id="ARBA00022448"/>
    </source>
</evidence>
<keyword evidence="5" id="KW-0631">Potassium channel</keyword>
<dbReference type="InterPro" id="IPR027359">
    <property type="entry name" value="Volt_channel_dom_sf"/>
</dbReference>
<evidence type="ECO:0000313" key="15">
    <source>
        <dbReference type="EMBL" id="OWF35707.1"/>
    </source>
</evidence>
<dbReference type="Gene3D" id="3.30.710.10">
    <property type="entry name" value="Potassium Channel Kv1.1, Chain A"/>
    <property type="match status" value="1"/>
</dbReference>
<evidence type="ECO:0000256" key="1">
    <source>
        <dbReference type="ARBA" id="ARBA00004141"/>
    </source>
</evidence>
<gene>
    <name evidence="15" type="ORF">KP79_PYT03313</name>
</gene>
<evidence type="ECO:0000256" key="6">
    <source>
        <dbReference type="ARBA" id="ARBA00022882"/>
    </source>
</evidence>
<dbReference type="InterPro" id="IPR003968">
    <property type="entry name" value="K_chnl_volt-dep_Kv"/>
</dbReference>
<evidence type="ECO:0000256" key="3">
    <source>
        <dbReference type="ARBA" id="ARBA00022538"/>
    </source>
</evidence>
<dbReference type="InterPro" id="IPR000210">
    <property type="entry name" value="BTB/POZ_dom"/>
</dbReference>
<dbReference type="SMART" id="SM00225">
    <property type="entry name" value="BTB"/>
    <property type="match status" value="1"/>
</dbReference>
<keyword evidence="9" id="KW-0406">Ion transport</keyword>
<dbReference type="FunFam" id="3.30.710.10:FF:000214">
    <property type="entry name" value="Potassium voltage-gated channel protein shk-1"/>
    <property type="match status" value="1"/>
</dbReference>
<evidence type="ECO:0000256" key="5">
    <source>
        <dbReference type="ARBA" id="ARBA00022826"/>
    </source>
</evidence>
<dbReference type="FunFam" id="1.20.120.350:FF:000074">
    <property type="entry name" value="SHaW family of potassium channels"/>
    <property type="match status" value="1"/>
</dbReference>
<dbReference type="Proteomes" id="UP000242188">
    <property type="component" value="Unassembled WGS sequence"/>
</dbReference>
<dbReference type="GO" id="GO:0005251">
    <property type="term" value="F:delayed rectifier potassium channel activity"/>
    <property type="evidence" value="ECO:0007669"/>
    <property type="project" value="TreeGrafter"/>
</dbReference>
<evidence type="ECO:0000256" key="12">
    <source>
        <dbReference type="SAM" id="MobiDB-lite"/>
    </source>
</evidence>
<keyword evidence="6" id="KW-0851">Voltage-gated channel</keyword>
<feature type="transmembrane region" description="Helical" evidence="13">
    <location>
        <begin position="276"/>
        <end position="296"/>
    </location>
</feature>
<sequence>MHIINQNTVGDGRGYLQPPSNHHEKTHFRSSSTDSNWKDLFSSHSRLPGVSCGVSEDEDDGGVQDMQQAFVSEEALAYGHECDAEGCRRITINVSGLKFETQLRTLNRLPHTLLGDPTKRKKYWDSKREEFFFDRHRPSFPAILYFYQSGGRLKRPMEVPSDIFLSEMQFFELGKSVLKTYKVEEGYIVSNTEAPELPEQPFQRKVWELFEYPDSSVPARVLAILSVIVILVSVTTFCVETLPDFHGTECITVMANSSDNSSSVVVAKIPNYEHPLFLIEAVCICWFSIELVCRLLSSPSKKRFLKDLVNWIDFASIMPFFLSMGLYLISHECGQSKSGFLSVLRVLRVSRILKLSKHSVGLQILGKTMQTSISELVMFALFLGIGIIISSGAMFYAELPQPNSQFKSIPDAFWWSIVSMTTVGYGDMYPCGAFGKIVGSMTVISGILSIALPVPVIVANFNTFYRQSQTRSG</sequence>
<dbReference type="AlphaFoldDB" id="A0A210PGW5"/>
<evidence type="ECO:0000259" key="14">
    <source>
        <dbReference type="SMART" id="SM00225"/>
    </source>
</evidence>
<keyword evidence="16" id="KW-1185">Reference proteome</keyword>
<keyword evidence="10 13" id="KW-0472">Membrane</keyword>
<dbReference type="SUPFAM" id="SSF54695">
    <property type="entry name" value="POZ domain"/>
    <property type="match status" value="1"/>
</dbReference>
<comment type="subcellular location">
    <subcellularLocation>
        <location evidence="1">Membrane</location>
        <topology evidence="1">Multi-pass membrane protein</topology>
    </subcellularLocation>
</comment>
<keyword evidence="7" id="KW-0630">Potassium</keyword>
<dbReference type="SUPFAM" id="SSF81324">
    <property type="entry name" value="Voltage-gated potassium channels"/>
    <property type="match status" value="1"/>
</dbReference>
<dbReference type="OrthoDB" id="415460at2759"/>
<feature type="domain" description="BTB" evidence="14">
    <location>
        <begin position="88"/>
        <end position="188"/>
    </location>
</feature>
<keyword evidence="4 13" id="KW-0812">Transmembrane</keyword>
<dbReference type="Pfam" id="PF02214">
    <property type="entry name" value="BTB_2"/>
    <property type="match status" value="1"/>
</dbReference>
<dbReference type="PRINTS" id="PR00169">
    <property type="entry name" value="KCHANNEL"/>
</dbReference>
<keyword evidence="3" id="KW-0633">Potassium transport</keyword>
<dbReference type="InterPro" id="IPR003972">
    <property type="entry name" value="K_chnl_volt-dep_Kv1"/>
</dbReference>
<evidence type="ECO:0000256" key="9">
    <source>
        <dbReference type="ARBA" id="ARBA00023065"/>
    </source>
</evidence>
<protein>
    <submittedName>
        <fullName evidence="15">Potassium voltage-gated channel subfamily A member 1</fullName>
    </submittedName>
</protein>
<feature type="transmembrane region" description="Helical" evidence="13">
    <location>
        <begin position="376"/>
        <end position="397"/>
    </location>
</feature>
<dbReference type="Gene3D" id="1.10.287.70">
    <property type="match status" value="1"/>
</dbReference>
<evidence type="ECO:0000256" key="10">
    <source>
        <dbReference type="ARBA" id="ARBA00023136"/>
    </source>
</evidence>
<feature type="transmembrane region" description="Helical" evidence="13">
    <location>
        <begin position="409"/>
        <end position="425"/>
    </location>
</feature>
<organism evidence="15 16">
    <name type="scientific">Mizuhopecten yessoensis</name>
    <name type="common">Japanese scallop</name>
    <name type="synonym">Patinopecten yessoensis</name>
    <dbReference type="NCBI Taxonomy" id="6573"/>
    <lineage>
        <taxon>Eukaryota</taxon>
        <taxon>Metazoa</taxon>
        <taxon>Spiralia</taxon>
        <taxon>Lophotrochozoa</taxon>
        <taxon>Mollusca</taxon>
        <taxon>Bivalvia</taxon>
        <taxon>Autobranchia</taxon>
        <taxon>Pteriomorphia</taxon>
        <taxon>Pectinida</taxon>
        <taxon>Pectinoidea</taxon>
        <taxon>Pectinidae</taxon>
        <taxon>Mizuhopecten</taxon>
    </lineage>
</organism>
<evidence type="ECO:0000256" key="4">
    <source>
        <dbReference type="ARBA" id="ARBA00022692"/>
    </source>
</evidence>
<evidence type="ECO:0000313" key="16">
    <source>
        <dbReference type="Proteomes" id="UP000242188"/>
    </source>
</evidence>
<evidence type="ECO:0000256" key="7">
    <source>
        <dbReference type="ARBA" id="ARBA00022958"/>
    </source>
</evidence>
<dbReference type="PANTHER" id="PTHR11537">
    <property type="entry name" value="VOLTAGE-GATED POTASSIUM CHANNEL"/>
    <property type="match status" value="1"/>
</dbReference>
<dbReference type="PRINTS" id="PR01496">
    <property type="entry name" value="SHAKERCHANEL"/>
</dbReference>
<dbReference type="PANTHER" id="PTHR11537:SF113">
    <property type="entry name" value="POTASSIUM VOLTAGE-GATED CHANNEL PROTEIN SHAKER"/>
    <property type="match status" value="1"/>
</dbReference>
<name>A0A210PGW5_MIZYE</name>
<dbReference type="InterPro" id="IPR003131">
    <property type="entry name" value="T1-type_BTB"/>
</dbReference>
<reference evidence="15 16" key="1">
    <citation type="journal article" date="2017" name="Nat. Ecol. Evol.">
        <title>Scallop genome provides insights into evolution of bilaterian karyotype and development.</title>
        <authorList>
            <person name="Wang S."/>
            <person name="Zhang J."/>
            <person name="Jiao W."/>
            <person name="Li J."/>
            <person name="Xun X."/>
            <person name="Sun Y."/>
            <person name="Guo X."/>
            <person name="Huan P."/>
            <person name="Dong B."/>
            <person name="Zhang L."/>
            <person name="Hu X."/>
            <person name="Sun X."/>
            <person name="Wang J."/>
            <person name="Zhao C."/>
            <person name="Wang Y."/>
            <person name="Wang D."/>
            <person name="Huang X."/>
            <person name="Wang R."/>
            <person name="Lv J."/>
            <person name="Li Y."/>
            <person name="Zhang Z."/>
            <person name="Liu B."/>
            <person name="Lu W."/>
            <person name="Hui Y."/>
            <person name="Liang J."/>
            <person name="Zhou Z."/>
            <person name="Hou R."/>
            <person name="Li X."/>
            <person name="Liu Y."/>
            <person name="Li H."/>
            <person name="Ning X."/>
            <person name="Lin Y."/>
            <person name="Zhao L."/>
            <person name="Xing Q."/>
            <person name="Dou J."/>
            <person name="Li Y."/>
            <person name="Mao J."/>
            <person name="Guo H."/>
            <person name="Dou H."/>
            <person name="Li T."/>
            <person name="Mu C."/>
            <person name="Jiang W."/>
            <person name="Fu Q."/>
            <person name="Fu X."/>
            <person name="Miao Y."/>
            <person name="Liu J."/>
            <person name="Yu Q."/>
            <person name="Li R."/>
            <person name="Liao H."/>
            <person name="Li X."/>
            <person name="Kong Y."/>
            <person name="Jiang Z."/>
            <person name="Chourrout D."/>
            <person name="Li R."/>
            <person name="Bao Z."/>
        </authorList>
    </citation>
    <scope>NUCLEOTIDE SEQUENCE [LARGE SCALE GENOMIC DNA]</scope>
    <source>
        <strain evidence="15 16">PY_sf001</strain>
    </source>
</reference>
<dbReference type="STRING" id="6573.A0A210PGW5"/>
<keyword evidence="11" id="KW-0407">Ion channel</keyword>
<dbReference type="Pfam" id="PF00520">
    <property type="entry name" value="Ion_trans"/>
    <property type="match status" value="1"/>
</dbReference>
<feature type="region of interest" description="Disordered" evidence="12">
    <location>
        <begin position="1"/>
        <end position="34"/>
    </location>
</feature>
<evidence type="ECO:0000256" key="8">
    <source>
        <dbReference type="ARBA" id="ARBA00022989"/>
    </source>
</evidence>
<feature type="transmembrane region" description="Helical" evidence="13">
    <location>
        <begin position="437"/>
        <end position="461"/>
    </location>
</feature>
<dbReference type="InterPro" id="IPR011333">
    <property type="entry name" value="SKP1/BTB/POZ_sf"/>
</dbReference>
<keyword evidence="8 13" id="KW-1133">Transmembrane helix</keyword>
<dbReference type="GO" id="GO:0001508">
    <property type="term" value="P:action potential"/>
    <property type="evidence" value="ECO:0007669"/>
    <property type="project" value="TreeGrafter"/>
</dbReference>
<dbReference type="PRINTS" id="PR01491">
    <property type="entry name" value="KVCHANNEL"/>
</dbReference>
<dbReference type="InterPro" id="IPR028325">
    <property type="entry name" value="VG_K_chnl"/>
</dbReference>
<evidence type="ECO:0000256" key="13">
    <source>
        <dbReference type="SAM" id="Phobius"/>
    </source>
</evidence>
<comment type="caution">
    <text evidence="15">The sequence shown here is derived from an EMBL/GenBank/DDBJ whole genome shotgun (WGS) entry which is preliminary data.</text>
</comment>
<dbReference type="GO" id="GO:0051260">
    <property type="term" value="P:protein homooligomerization"/>
    <property type="evidence" value="ECO:0007669"/>
    <property type="project" value="InterPro"/>
</dbReference>
<dbReference type="FunFam" id="1.10.287.70:FF:000002">
    <property type="entry name" value="Potassium voltage-gated channel subfamily a member"/>
    <property type="match status" value="1"/>
</dbReference>
<feature type="transmembrane region" description="Helical" evidence="13">
    <location>
        <begin position="217"/>
        <end position="237"/>
    </location>
</feature>
<feature type="transmembrane region" description="Helical" evidence="13">
    <location>
        <begin position="308"/>
        <end position="329"/>
    </location>
</feature>
<proteinExistence type="predicted"/>
<dbReference type="GO" id="GO:0008076">
    <property type="term" value="C:voltage-gated potassium channel complex"/>
    <property type="evidence" value="ECO:0007669"/>
    <property type="project" value="InterPro"/>
</dbReference>